<dbReference type="Gene3D" id="3.20.20.30">
    <property type="entry name" value="Luciferase-like domain"/>
    <property type="match status" value="1"/>
</dbReference>
<reference evidence="4 5" key="1">
    <citation type="submission" date="2012-12" db="EMBL/GenBank/DDBJ databases">
        <title>Whole genome shotgun sequence of Gordonia aichiensis NBRC 108223.</title>
        <authorList>
            <person name="Isaki-Nakamura S."/>
            <person name="Hosoyama A."/>
            <person name="Tsuchikane K."/>
            <person name="Ando Y."/>
            <person name="Baba S."/>
            <person name="Ohji S."/>
            <person name="Hamada M."/>
            <person name="Tamura T."/>
            <person name="Yamazoe A."/>
            <person name="Yamazaki S."/>
            <person name="Fujita N."/>
        </authorList>
    </citation>
    <scope>NUCLEOTIDE SEQUENCE [LARGE SCALE GENOMIC DNA]</scope>
    <source>
        <strain evidence="4 5">NBRC 108223</strain>
    </source>
</reference>
<organism evidence="4 5">
    <name type="scientific">Gordonia aichiensis NBRC 108223</name>
    <dbReference type="NCBI Taxonomy" id="1220583"/>
    <lineage>
        <taxon>Bacteria</taxon>
        <taxon>Bacillati</taxon>
        <taxon>Actinomycetota</taxon>
        <taxon>Actinomycetes</taxon>
        <taxon>Mycobacteriales</taxon>
        <taxon>Gordoniaceae</taxon>
        <taxon>Gordonia</taxon>
    </lineage>
</organism>
<dbReference type="InterPro" id="IPR011251">
    <property type="entry name" value="Luciferase-like_dom"/>
</dbReference>
<keyword evidence="1" id="KW-0560">Oxidoreductase</keyword>
<dbReference type="PANTHER" id="PTHR30137">
    <property type="entry name" value="LUCIFERASE-LIKE MONOOXYGENASE"/>
    <property type="match status" value="1"/>
</dbReference>
<gene>
    <name evidence="4" type="ORF">GOACH_04_03030</name>
</gene>
<evidence type="ECO:0000313" key="5">
    <source>
        <dbReference type="Proteomes" id="UP000010988"/>
    </source>
</evidence>
<dbReference type="GO" id="GO:0016705">
    <property type="term" value="F:oxidoreductase activity, acting on paired donors, with incorporation or reduction of molecular oxygen"/>
    <property type="evidence" value="ECO:0007669"/>
    <property type="project" value="InterPro"/>
</dbReference>
<dbReference type="STRING" id="1220583.GOACH_04_03030"/>
<dbReference type="Pfam" id="PF00296">
    <property type="entry name" value="Bac_luciferase"/>
    <property type="match status" value="1"/>
</dbReference>
<dbReference type="GO" id="GO:0005829">
    <property type="term" value="C:cytosol"/>
    <property type="evidence" value="ECO:0007669"/>
    <property type="project" value="TreeGrafter"/>
</dbReference>
<dbReference type="GO" id="GO:0004497">
    <property type="term" value="F:monooxygenase activity"/>
    <property type="evidence" value="ECO:0007669"/>
    <property type="project" value="UniProtKB-KW"/>
</dbReference>
<dbReference type="OrthoDB" id="5241801at2"/>
<dbReference type="eggNOG" id="COG2141">
    <property type="taxonomic scope" value="Bacteria"/>
</dbReference>
<dbReference type="SUPFAM" id="SSF51679">
    <property type="entry name" value="Bacterial luciferase-like"/>
    <property type="match status" value="1"/>
</dbReference>
<proteinExistence type="predicted"/>
<evidence type="ECO:0000256" key="1">
    <source>
        <dbReference type="ARBA" id="ARBA00023002"/>
    </source>
</evidence>
<dbReference type="InterPro" id="IPR036661">
    <property type="entry name" value="Luciferase-like_sf"/>
</dbReference>
<keyword evidence="5" id="KW-1185">Reference proteome</keyword>
<name>L7KHD7_9ACTN</name>
<accession>L7KHD7</accession>
<dbReference type="InterPro" id="IPR050766">
    <property type="entry name" value="Bact_Lucif_Oxidored"/>
</dbReference>
<feature type="domain" description="Luciferase-like" evidence="3">
    <location>
        <begin position="1"/>
        <end position="258"/>
    </location>
</feature>
<evidence type="ECO:0000259" key="3">
    <source>
        <dbReference type="Pfam" id="PF00296"/>
    </source>
</evidence>
<keyword evidence="2 4" id="KW-0503">Monooxygenase</keyword>
<dbReference type="AlphaFoldDB" id="L7KHD7"/>
<evidence type="ECO:0000256" key="2">
    <source>
        <dbReference type="ARBA" id="ARBA00023033"/>
    </source>
</evidence>
<protein>
    <submittedName>
        <fullName evidence="4">Putative monooxygenase</fullName>
    </submittedName>
</protein>
<dbReference type="EMBL" id="BANR01000004">
    <property type="protein sequence ID" value="GAC47906.1"/>
    <property type="molecule type" value="Genomic_DNA"/>
</dbReference>
<sequence length="364" mass="39982">MKFGLFYEMAVSPDDPQAEARIVRQTVDQIVHADRHGFDYVWLSEHHFLQGFSHMSAPEVIFGAAAYQTQHIRFGFGLALTPPAYNHPVRVAEKVAMLDCLSNGRVDLGSGRSTTPAELYGFGLDPEQSRAQWDEGLEAVVHCLADDPVTFDGEYVNIPSRTVVPRPVQTPHPPLWVGGVGPGNAERAAAKGLGMLFFAQSVDYELLKASTEAYYANIDNAQPIAGVVNKQTAGFINGLCSHDREAIRQLAVQKVVDHTLHGSEHMLNGWPDGKPSPSFEHLNSGVTKMVNDLIKTDRHALETMMTEGGFVMAGNPDDCATVFDAFAKSDVDQVIIHMQMGDTPHDRIMESIELIGNELIPSYR</sequence>
<dbReference type="RefSeq" id="WP_005172155.1">
    <property type="nucleotide sequence ID" value="NZ_BANR01000004.1"/>
</dbReference>
<evidence type="ECO:0000313" key="4">
    <source>
        <dbReference type="EMBL" id="GAC47906.1"/>
    </source>
</evidence>
<comment type="caution">
    <text evidence="4">The sequence shown here is derived from an EMBL/GenBank/DDBJ whole genome shotgun (WGS) entry which is preliminary data.</text>
</comment>
<dbReference type="PANTHER" id="PTHR30137:SF8">
    <property type="entry name" value="BLR5498 PROTEIN"/>
    <property type="match status" value="1"/>
</dbReference>
<dbReference type="Proteomes" id="UP000010988">
    <property type="component" value="Unassembled WGS sequence"/>
</dbReference>